<evidence type="ECO:0000313" key="2">
    <source>
        <dbReference type="EMBL" id="KAF3446298.1"/>
    </source>
</evidence>
<dbReference type="OrthoDB" id="775914at2759"/>
<feature type="compositionally biased region" description="Basic and acidic residues" evidence="1">
    <location>
        <begin position="559"/>
        <end position="569"/>
    </location>
</feature>
<accession>A0A8K0H632</accession>
<dbReference type="AlphaFoldDB" id="A0A8K0H632"/>
<proteinExistence type="predicted"/>
<dbReference type="PANTHER" id="PTHR34461:SF2">
    <property type="entry name" value="EXPRESSED PROTEIN"/>
    <property type="match status" value="1"/>
</dbReference>
<dbReference type="EMBL" id="VOIH02000005">
    <property type="protein sequence ID" value="KAF3446298.1"/>
    <property type="molecule type" value="Genomic_DNA"/>
</dbReference>
<name>A0A8K0H632_9ROSA</name>
<reference evidence="2" key="1">
    <citation type="submission" date="2020-03" db="EMBL/GenBank/DDBJ databases">
        <title>A high-quality chromosome-level genome assembly of a woody plant with both climbing and erect habits, Rhamnella rubrinervis.</title>
        <authorList>
            <person name="Lu Z."/>
            <person name="Yang Y."/>
            <person name="Zhu X."/>
            <person name="Sun Y."/>
        </authorList>
    </citation>
    <scope>NUCLEOTIDE SEQUENCE</scope>
    <source>
        <strain evidence="2">BYM</strain>
        <tissue evidence="2">Leaf</tissue>
    </source>
</reference>
<dbReference type="PANTHER" id="PTHR34461">
    <property type="entry name" value="EXPRESSED PROTEIN"/>
    <property type="match status" value="1"/>
</dbReference>
<evidence type="ECO:0000313" key="3">
    <source>
        <dbReference type="Proteomes" id="UP000796880"/>
    </source>
</evidence>
<protein>
    <submittedName>
        <fullName evidence="2">Uncharacterized protein</fullName>
    </submittedName>
</protein>
<evidence type="ECO:0000256" key="1">
    <source>
        <dbReference type="SAM" id="MobiDB-lite"/>
    </source>
</evidence>
<feature type="region of interest" description="Disordered" evidence="1">
    <location>
        <begin position="423"/>
        <end position="443"/>
    </location>
</feature>
<sequence>MELRSCSNLHFIQAANGGLLVKTLNVTRGRPVLKFKKLTDIYETLGVNNQDHFLRPKDEFDSSRVKIESPSMSASGKGIIKSESETSEFGCSGGGDSGGNSVMDDLGFGDVTLRQLRERCKARKRKHSKCVDLSRETEIMCSGVKQEYPNIEIGEDERDLMEPLSSWKSKLAKNTKSKSKCLKKRVSAPRSASSIIKSEDIPSHQDFLQYKGDLPAPIDIKKEVPELDCSDYENNSSLICDNHVGPCGIVPTEVPEIAAECVLGTQGEDPQICVLNEAYYEYMDNCKTESVHTVSVPSGDIEEVDDPETISQNLSVSETKGEDYVIHPISDGFFQEPIPSTSEHSFGTHDGRQTFSINHEMQCWIDSERIIQVPDMVTHNFVQFMEPSQSDACPQEDDSWDYLPSNLETSALHSTVGDSSLGSNLVSSAGDSPVAEEKESQRSYCGDAERNFSEILHHDATEEFTTTVDAGFDHYSEMKRLSERLFPTRKAISPASQEKLCKALELVELHDEEHYGGKKKLCFEKETENRNKIHRTKGPDQVRRIRFSIKPKHMNPKNGKRDSRPKDIPKVPNLLPAVPHFSTECASIQSCSQSAIAFSERQMHDIECLATKLTNELKAMKEIAEERLWSESSPATSLKYNASEVRMAIKSATRVEQTAQRWLSMMARDCSRFCKIMRLTEKGSDAPKSVVNKEKKKITFADEAGEKLCHVKIFENDLTSWLESDGENLEVLVK</sequence>
<feature type="region of interest" description="Disordered" evidence="1">
    <location>
        <begin position="550"/>
        <end position="569"/>
    </location>
</feature>
<comment type="caution">
    <text evidence="2">The sequence shown here is derived from an EMBL/GenBank/DDBJ whole genome shotgun (WGS) entry which is preliminary data.</text>
</comment>
<dbReference type="Proteomes" id="UP000796880">
    <property type="component" value="Unassembled WGS sequence"/>
</dbReference>
<organism evidence="2 3">
    <name type="scientific">Rhamnella rubrinervis</name>
    <dbReference type="NCBI Taxonomy" id="2594499"/>
    <lineage>
        <taxon>Eukaryota</taxon>
        <taxon>Viridiplantae</taxon>
        <taxon>Streptophyta</taxon>
        <taxon>Embryophyta</taxon>
        <taxon>Tracheophyta</taxon>
        <taxon>Spermatophyta</taxon>
        <taxon>Magnoliopsida</taxon>
        <taxon>eudicotyledons</taxon>
        <taxon>Gunneridae</taxon>
        <taxon>Pentapetalae</taxon>
        <taxon>rosids</taxon>
        <taxon>fabids</taxon>
        <taxon>Rosales</taxon>
        <taxon>Rhamnaceae</taxon>
        <taxon>rhamnoid group</taxon>
        <taxon>Rhamneae</taxon>
        <taxon>Rhamnella</taxon>
    </lineage>
</organism>
<keyword evidence="3" id="KW-1185">Reference proteome</keyword>
<gene>
    <name evidence="2" type="ORF">FNV43_RR11477</name>
</gene>